<evidence type="ECO:0000313" key="2">
    <source>
        <dbReference type="Proteomes" id="UP000233556"/>
    </source>
</evidence>
<gene>
    <name evidence="1" type="ORF">llap_19448</name>
</gene>
<sequence>MLDESSSPNVSFCPTFSCHITILAASTGLAVVAQAGEALEVIWSKPPAHTGFRGAVLDEEGEEGGSLLLRLDVGNWDEGRAVDIFLAASGFGFQQLVCDKRVVSKD</sequence>
<keyword evidence="2" id="KW-1185">Reference proteome</keyword>
<protein>
    <submittedName>
        <fullName evidence="1">Uncharacterized protein</fullName>
    </submittedName>
</protein>
<dbReference type="AlphaFoldDB" id="A0A2I0T8Y1"/>
<name>A0A2I0T8Y1_LIMLA</name>
<dbReference type="Proteomes" id="UP000233556">
    <property type="component" value="Unassembled WGS sequence"/>
</dbReference>
<evidence type="ECO:0000313" key="1">
    <source>
        <dbReference type="EMBL" id="PKU30248.1"/>
    </source>
</evidence>
<organism evidence="1 2">
    <name type="scientific">Limosa lapponica baueri</name>
    <dbReference type="NCBI Taxonomy" id="1758121"/>
    <lineage>
        <taxon>Eukaryota</taxon>
        <taxon>Metazoa</taxon>
        <taxon>Chordata</taxon>
        <taxon>Craniata</taxon>
        <taxon>Vertebrata</taxon>
        <taxon>Euteleostomi</taxon>
        <taxon>Archelosauria</taxon>
        <taxon>Archosauria</taxon>
        <taxon>Dinosauria</taxon>
        <taxon>Saurischia</taxon>
        <taxon>Theropoda</taxon>
        <taxon>Coelurosauria</taxon>
        <taxon>Aves</taxon>
        <taxon>Neognathae</taxon>
        <taxon>Neoaves</taxon>
        <taxon>Charadriiformes</taxon>
        <taxon>Scolopacidae</taxon>
        <taxon>Limosa</taxon>
    </lineage>
</organism>
<dbReference type="EMBL" id="KZ515114">
    <property type="protein sequence ID" value="PKU30248.1"/>
    <property type="molecule type" value="Genomic_DNA"/>
</dbReference>
<accession>A0A2I0T8Y1</accession>
<proteinExistence type="predicted"/>
<reference evidence="2" key="1">
    <citation type="submission" date="2017-11" db="EMBL/GenBank/DDBJ databases">
        <authorList>
            <person name="Lima N.C."/>
            <person name="Parody-Merino A.M."/>
            <person name="Battley P.F."/>
            <person name="Fidler A.E."/>
            <person name="Prosdocimi F."/>
        </authorList>
    </citation>
    <scope>NUCLEOTIDE SEQUENCE [LARGE SCALE GENOMIC DNA]</scope>
</reference>
<reference evidence="2" key="2">
    <citation type="submission" date="2017-12" db="EMBL/GenBank/DDBJ databases">
        <title>Genome sequence of the Bar-tailed Godwit (Limosa lapponica baueri).</title>
        <authorList>
            <person name="Lima N.C.B."/>
            <person name="Parody-Merino A.M."/>
            <person name="Battley P.F."/>
            <person name="Fidler A.E."/>
            <person name="Prosdocimi F."/>
        </authorList>
    </citation>
    <scope>NUCLEOTIDE SEQUENCE [LARGE SCALE GENOMIC DNA]</scope>
</reference>